<name>A0ABT1BXH5_9BACT</name>
<dbReference type="EMBL" id="JAMXLY010000028">
    <property type="protein sequence ID" value="MCO6025784.1"/>
    <property type="molecule type" value="Genomic_DNA"/>
</dbReference>
<accession>A0ABT1BXH5</accession>
<organism evidence="5 6">
    <name type="scientific">Segatella cerevisiae</name>
    <dbReference type="NCBI Taxonomy" id="2053716"/>
    <lineage>
        <taxon>Bacteria</taxon>
        <taxon>Pseudomonadati</taxon>
        <taxon>Bacteroidota</taxon>
        <taxon>Bacteroidia</taxon>
        <taxon>Bacteroidales</taxon>
        <taxon>Prevotellaceae</taxon>
        <taxon>Segatella</taxon>
    </lineage>
</organism>
<evidence type="ECO:0000256" key="1">
    <source>
        <dbReference type="ARBA" id="ARBA00004442"/>
    </source>
</evidence>
<proteinExistence type="predicted"/>
<dbReference type="SUPFAM" id="SSF49464">
    <property type="entry name" value="Carboxypeptidase regulatory domain-like"/>
    <property type="match status" value="1"/>
</dbReference>
<gene>
    <name evidence="5" type="ORF">NG821_08010</name>
</gene>
<reference evidence="5 6" key="1">
    <citation type="submission" date="2022-06" db="EMBL/GenBank/DDBJ databases">
        <title>A taxonomic note on the genus Prevotella: Description of four novel genera and emended description of the genera Hallella and Xylanibacter.</title>
        <authorList>
            <person name="Hitch T.C.A."/>
        </authorList>
    </citation>
    <scope>NUCLEOTIDE SEQUENCE [LARGE SCALE GENOMIC DNA]</scope>
    <source>
        <strain evidence="5 6">DSM 100619</strain>
    </source>
</reference>
<keyword evidence="2" id="KW-0472">Membrane</keyword>
<comment type="subcellular location">
    <subcellularLocation>
        <location evidence="1">Cell outer membrane</location>
    </subcellularLocation>
</comment>
<dbReference type="PANTHER" id="PTHR40980:SF3">
    <property type="entry name" value="TONB-DEPENDENT RECEPTOR-LIKE BETA-BARREL DOMAIN-CONTAINING PROTEIN"/>
    <property type="match status" value="1"/>
</dbReference>
<evidence type="ECO:0000256" key="3">
    <source>
        <dbReference type="ARBA" id="ARBA00023237"/>
    </source>
</evidence>
<evidence type="ECO:0000259" key="4">
    <source>
        <dbReference type="Pfam" id="PF14905"/>
    </source>
</evidence>
<dbReference type="SUPFAM" id="SSF56935">
    <property type="entry name" value="Porins"/>
    <property type="match status" value="1"/>
</dbReference>
<dbReference type="Proteomes" id="UP001204015">
    <property type="component" value="Unassembled WGS sequence"/>
</dbReference>
<feature type="domain" description="Outer membrane protein beta-barrel" evidence="4">
    <location>
        <begin position="373"/>
        <end position="771"/>
    </location>
</feature>
<sequence length="796" mass="90742">MVVIDSTFQRDKKTVILFIYLFLIPVFAGAQNISVSGHVYYVNKSQALPFATIRNSRTYVEVLSDNKGNYTIDAAERDTLVCSYVGCIPRQVFLDGRSRVDIVLSSDTLHLKDVVVTGKRKPVQLSTDGLVVNVSNLRTKGKLLSEVLDQMPTLKVNDHSVEMTGKSSVSVYINHRQVYLQGQDLVAYLNSLSPDIVRKVEIISTPPAQYEAEGDIGIINIETTKAVNPGWQGRVQAVYSQARYPSAGSSVHVGYTGKKFSFTGVLLGNRGQAYTKSNYTNYFQNETVSTNYPRKDREDMAQSLLTFVYDINKKNQLSATFQIPLYDRSKTTDLDNMTRYRNTSNLSVDSVMTSKGTERSKNYLFSSEAFYAHTFNDHSELTMTLGYINNYVNNNRSWLSSLESEDLRSADEEYTSLGHQKYNIYTAKADYDGHFQDWKLDGGYKLTYTHSSSFNSLLMQDGDGPKTDLPAADLFNYDEWINALYANVARTFGAFSLKAGLRAEYTHTKGYSRNLDETDKNHYLKFFPVAELVYSADEMNTFGLSYASRIKRPQYQMLDPFRWYVSKYDYMEGDPFLKPAYLNNLELTYLHGNSLYGKLYYSHTHDEVGRMVFLDTLNIRNQVEKAGNYLNIMAFGLDIDYSLKAGSWLESTLSNELTYSEYGSNNSAFREVKGWGCEFSADNYFYIGDNIVLSLYAEDDVPGYYNYRKTDNSFLLNAGISWVNNKKTLSLKLNGNDILKTSAPRYSYYSNGVRQEFHNYYDSRFVSLALIWKFGNIFNKDKGHFDSSISDEKDRL</sequence>
<protein>
    <submittedName>
        <fullName evidence="5">Outer membrane beta-barrel protein</fullName>
    </submittedName>
</protein>
<dbReference type="RefSeq" id="WP_252761140.1">
    <property type="nucleotide sequence ID" value="NZ_JAMXLY010000028.1"/>
</dbReference>
<dbReference type="Gene3D" id="2.40.170.20">
    <property type="entry name" value="TonB-dependent receptor, beta-barrel domain"/>
    <property type="match status" value="1"/>
</dbReference>
<evidence type="ECO:0000313" key="5">
    <source>
        <dbReference type="EMBL" id="MCO6025784.1"/>
    </source>
</evidence>
<dbReference type="PANTHER" id="PTHR40980">
    <property type="entry name" value="PLUG DOMAIN-CONTAINING PROTEIN"/>
    <property type="match status" value="1"/>
</dbReference>
<dbReference type="Pfam" id="PF13715">
    <property type="entry name" value="CarbopepD_reg_2"/>
    <property type="match status" value="1"/>
</dbReference>
<dbReference type="InterPro" id="IPR008969">
    <property type="entry name" value="CarboxyPept-like_regulatory"/>
</dbReference>
<dbReference type="InterPro" id="IPR041700">
    <property type="entry name" value="OMP_b-brl_3"/>
</dbReference>
<dbReference type="InterPro" id="IPR036942">
    <property type="entry name" value="Beta-barrel_TonB_sf"/>
</dbReference>
<dbReference type="Pfam" id="PF14905">
    <property type="entry name" value="OMP_b-brl_3"/>
    <property type="match status" value="1"/>
</dbReference>
<evidence type="ECO:0000256" key="2">
    <source>
        <dbReference type="ARBA" id="ARBA00023136"/>
    </source>
</evidence>
<keyword evidence="3" id="KW-0998">Cell outer membrane</keyword>
<keyword evidence="6" id="KW-1185">Reference proteome</keyword>
<comment type="caution">
    <text evidence="5">The sequence shown here is derived from an EMBL/GenBank/DDBJ whole genome shotgun (WGS) entry which is preliminary data.</text>
</comment>
<evidence type="ECO:0000313" key="6">
    <source>
        <dbReference type="Proteomes" id="UP001204015"/>
    </source>
</evidence>